<reference evidence="1" key="1">
    <citation type="submission" date="2019-08" db="EMBL/GenBank/DDBJ databases">
        <authorList>
            <person name="Kucharzyk K."/>
            <person name="Murdoch R.W."/>
            <person name="Higgins S."/>
            <person name="Loffler F."/>
        </authorList>
    </citation>
    <scope>NUCLEOTIDE SEQUENCE</scope>
</reference>
<gene>
    <name evidence="1" type="ORF">SDC9_124640</name>
</gene>
<accession>A0A645CL25</accession>
<proteinExistence type="predicted"/>
<protein>
    <submittedName>
        <fullName evidence="1">Uncharacterized protein</fullName>
    </submittedName>
</protein>
<dbReference type="EMBL" id="VSSQ01028073">
    <property type="protein sequence ID" value="MPM77633.1"/>
    <property type="molecule type" value="Genomic_DNA"/>
</dbReference>
<comment type="caution">
    <text evidence="1">The sequence shown here is derived from an EMBL/GenBank/DDBJ whole genome shotgun (WGS) entry which is preliminary data.</text>
</comment>
<name>A0A645CL25_9ZZZZ</name>
<organism evidence="1">
    <name type="scientific">bioreactor metagenome</name>
    <dbReference type="NCBI Taxonomy" id="1076179"/>
    <lineage>
        <taxon>unclassified sequences</taxon>
        <taxon>metagenomes</taxon>
        <taxon>ecological metagenomes</taxon>
    </lineage>
</organism>
<dbReference type="AlphaFoldDB" id="A0A645CL25"/>
<sequence length="109" mass="11507">MRAFIYGREDGHGRGLGVVGGLAQAGDVVGETAARMRGQGARPAGDAKALDVPRRLGVCMIEQPCMGLRERLGLRQYVVQHTNLARGCGVRGLARQQPGQGGGNVRDAR</sequence>
<evidence type="ECO:0000313" key="1">
    <source>
        <dbReference type="EMBL" id="MPM77633.1"/>
    </source>
</evidence>